<dbReference type="OrthoDB" id="8966183at2"/>
<protein>
    <submittedName>
        <fullName evidence="2">Putative MarR family transcriptional regulator</fullName>
    </submittedName>
</protein>
<accession>K6WFA8</accession>
<dbReference type="Pfam" id="PF01047">
    <property type="entry name" value="MarR"/>
    <property type="match status" value="1"/>
</dbReference>
<dbReference type="InterPro" id="IPR036388">
    <property type="entry name" value="WH-like_DNA-bd_sf"/>
</dbReference>
<feature type="domain" description="HTH marR-type" evidence="1">
    <location>
        <begin position="5"/>
        <end position="141"/>
    </location>
</feature>
<dbReference type="InterPro" id="IPR000835">
    <property type="entry name" value="HTH_MarR-typ"/>
</dbReference>
<dbReference type="EMBL" id="BAHD01000092">
    <property type="protein sequence ID" value="GAB97980.1"/>
    <property type="molecule type" value="Genomic_DNA"/>
</dbReference>
<name>K6WFA8_9MICO</name>
<dbReference type="PANTHER" id="PTHR39515:SF2">
    <property type="entry name" value="HTH-TYPE TRANSCRIPTIONAL REGULATOR RV0880"/>
    <property type="match status" value="1"/>
</dbReference>
<dbReference type="AlphaFoldDB" id="K6WFA8"/>
<comment type="caution">
    <text evidence="2">The sequence shown here is derived from an EMBL/GenBank/DDBJ whole genome shotgun (WGS) entry which is preliminary data.</text>
</comment>
<dbReference type="PANTHER" id="PTHR39515">
    <property type="entry name" value="CONSERVED PROTEIN"/>
    <property type="match status" value="1"/>
</dbReference>
<evidence type="ECO:0000259" key="1">
    <source>
        <dbReference type="PROSITE" id="PS50995"/>
    </source>
</evidence>
<dbReference type="InterPro" id="IPR052526">
    <property type="entry name" value="HTH-type_Bedaq_tolerance"/>
</dbReference>
<gene>
    <name evidence="2" type="ORF">KILIM_092_00130</name>
</gene>
<proteinExistence type="predicted"/>
<dbReference type="GO" id="GO:0003700">
    <property type="term" value="F:DNA-binding transcription factor activity"/>
    <property type="evidence" value="ECO:0007669"/>
    <property type="project" value="InterPro"/>
</dbReference>
<evidence type="ECO:0000313" key="2">
    <source>
        <dbReference type="EMBL" id="GAB97980.1"/>
    </source>
</evidence>
<evidence type="ECO:0000313" key="3">
    <source>
        <dbReference type="Proteomes" id="UP000008366"/>
    </source>
</evidence>
<dbReference type="RefSeq" id="WP_006594512.1">
    <property type="nucleotide sequence ID" value="NZ_BAHD01000092.1"/>
</dbReference>
<dbReference type="PROSITE" id="PS50995">
    <property type="entry name" value="HTH_MARR_2"/>
    <property type="match status" value="1"/>
</dbReference>
<dbReference type="eggNOG" id="COG1846">
    <property type="taxonomic scope" value="Bacteria"/>
</dbReference>
<reference evidence="2 3" key="1">
    <citation type="submission" date="2012-08" db="EMBL/GenBank/DDBJ databases">
        <title>Whole genome shotgun sequence of Kineosphaera limosa NBRC 100340.</title>
        <authorList>
            <person name="Yoshida I."/>
            <person name="Isaki S."/>
            <person name="Hosoyama A."/>
            <person name="Tsuchikane K."/>
            <person name="Katsumata H."/>
            <person name="Ando Y."/>
            <person name="Ohji S."/>
            <person name="Hamada M."/>
            <person name="Tamura T."/>
            <person name="Yamazoe A."/>
            <person name="Yamazaki S."/>
            <person name="Fujita N."/>
        </authorList>
    </citation>
    <scope>NUCLEOTIDE SEQUENCE [LARGE SCALE GENOMIC DNA]</scope>
    <source>
        <strain evidence="2 3">NBRC 100340</strain>
    </source>
</reference>
<dbReference type="Gene3D" id="1.10.10.10">
    <property type="entry name" value="Winged helix-like DNA-binding domain superfamily/Winged helix DNA-binding domain"/>
    <property type="match status" value="1"/>
</dbReference>
<keyword evidence="3" id="KW-1185">Reference proteome</keyword>
<dbReference type="InterPro" id="IPR036390">
    <property type="entry name" value="WH_DNA-bd_sf"/>
</dbReference>
<dbReference type="SUPFAM" id="SSF46785">
    <property type="entry name" value="Winged helix' DNA-binding domain"/>
    <property type="match status" value="1"/>
</dbReference>
<dbReference type="STRING" id="1184609.KILIM_092_00130"/>
<sequence>MPKDLDSLASDLVVSSAKLVRLVRYRTNTGQAQGADSTATWRALAILSDRGPLRVTEFAELDQLTQPSATAILRRLRGEGAVHSAPDPRDGRASLVSLTPAGEARLSRLRRAGATAVAPLLADLSDEERALLRRASDLLDEVTRRDPLISSSRKDTQ</sequence>
<organism evidence="2 3">
    <name type="scientific">Kineosphaera limosa NBRC 100340</name>
    <dbReference type="NCBI Taxonomy" id="1184609"/>
    <lineage>
        <taxon>Bacteria</taxon>
        <taxon>Bacillati</taxon>
        <taxon>Actinomycetota</taxon>
        <taxon>Actinomycetes</taxon>
        <taxon>Micrococcales</taxon>
        <taxon>Dermatophilaceae</taxon>
        <taxon>Kineosphaera</taxon>
    </lineage>
</organism>
<dbReference type="SMART" id="SM00347">
    <property type="entry name" value="HTH_MARR"/>
    <property type="match status" value="1"/>
</dbReference>
<dbReference type="Proteomes" id="UP000008366">
    <property type="component" value="Unassembled WGS sequence"/>
</dbReference>